<dbReference type="InterPro" id="IPR007867">
    <property type="entry name" value="GMC_OxRtase_C"/>
</dbReference>
<dbReference type="GO" id="GO:0016614">
    <property type="term" value="F:oxidoreductase activity, acting on CH-OH group of donors"/>
    <property type="evidence" value="ECO:0007669"/>
    <property type="project" value="InterPro"/>
</dbReference>
<name>A0A5N6SGN6_ASPPS</name>
<keyword evidence="3" id="KW-0285">Flavoprotein</keyword>
<proteinExistence type="inferred from homology"/>
<accession>A0A5N6SGN6</accession>
<feature type="domain" description="Glucose-methanol-choline oxidoreductase C-terminal" evidence="6">
    <location>
        <begin position="39"/>
        <end position="105"/>
    </location>
</feature>
<dbReference type="EMBL" id="ML743611">
    <property type="protein sequence ID" value="KAE8133832.1"/>
    <property type="molecule type" value="Genomic_DNA"/>
</dbReference>
<evidence type="ECO:0000256" key="5">
    <source>
        <dbReference type="ARBA" id="ARBA00023002"/>
    </source>
</evidence>
<evidence type="ECO:0000313" key="8">
    <source>
        <dbReference type="Proteomes" id="UP000325672"/>
    </source>
</evidence>
<dbReference type="InterPro" id="IPR012132">
    <property type="entry name" value="GMC_OxRdtase"/>
</dbReference>
<dbReference type="OrthoDB" id="4507224at2759"/>
<dbReference type="RefSeq" id="XP_031909895.1">
    <property type="nucleotide sequence ID" value="XM_032055594.1"/>
</dbReference>
<evidence type="ECO:0000256" key="4">
    <source>
        <dbReference type="ARBA" id="ARBA00022827"/>
    </source>
</evidence>
<dbReference type="SUPFAM" id="SSF51905">
    <property type="entry name" value="FAD/NAD(P)-binding domain"/>
    <property type="match status" value="1"/>
</dbReference>
<dbReference type="GeneID" id="43639804"/>
<dbReference type="PANTHER" id="PTHR11552">
    <property type="entry name" value="GLUCOSE-METHANOL-CHOLINE GMC OXIDOREDUCTASE"/>
    <property type="match status" value="1"/>
</dbReference>
<evidence type="ECO:0000256" key="3">
    <source>
        <dbReference type="ARBA" id="ARBA00022630"/>
    </source>
</evidence>
<evidence type="ECO:0000313" key="7">
    <source>
        <dbReference type="EMBL" id="KAE8133832.1"/>
    </source>
</evidence>
<dbReference type="Gene3D" id="3.30.560.10">
    <property type="entry name" value="Glucose Oxidase, domain 3"/>
    <property type="match status" value="1"/>
</dbReference>
<comment type="similarity">
    <text evidence="2">Belongs to the GMC oxidoreductase family.</text>
</comment>
<keyword evidence="4" id="KW-0274">FAD</keyword>
<reference evidence="7 8" key="1">
    <citation type="submission" date="2019-04" db="EMBL/GenBank/DDBJ databases">
        <title>Friends and foes A comparative genomics study of 23 Aspergillus species from section Flavi.</title>
        <authorList>
            <consortium name="DOE Joint Genome Institute"/>
            <person name="Kjaerbolling I."/>
            <person name="Vesth T."/>
            <person name="Frisvad J.C."/>
            <person name="Nybo J.L."/>
            <person name="Theobald S."/>
            <person name="Kildgaard S."/>
            <person name="Isbrandt T."/>
            <person name="Kuo A."/>
            <person name="Sato A."/>
            <person name="Lyhne E.K."/>
            <person name="Kogle M.E."/>
            <person name="Wiebenga A."/>
            <person name="Kun R.S."/>
            <person name="Lubbers R.J."/>
            <person name="Makela M.R."/>
            <person name="Barry K."/>
            <person name="Chovatia M."/>
            <person name="Clum A."/>
            <person name="Daum C."/>
            <person name="Haridas S."/>
            <person name="He G."/>
            <person name="LaButti K."/>
            <person name="Lipzen A."/>
            <person name="Mondo S."/>
            <person name="Riley R."/>
            <person name="Salamov A."/>
            <person name="Simmons B.A."/>
            <person name="Magnuson J.K."/>
            <person name="Henrissat B."/>
            <person name="Mortensen U.H."/>
            <person name="Larsen T.O."/>
            <person name="Devries R.P."/>
            <person name="Grigoriev I.V."/>
            <person name="Machida M."/>
            <person name="Baker S.E."/>
            <person name="Andersen M.R."/>
        </authorList>
    </citation>
    <scope>NUCLEOTIDE SEQUENCE [LARGE SCALE GENOMIC DNA]</scope>
    <source>
        <strain evidence="7 8">CBS 117625</strain>
    </source>
</reference>
<sequence length="125" mass="14089">MTRNLLDVEKLHKAEPLLRFLKPNGRRNHPNAFITNFGSAKQYLHDTATTTYHPCGTAAMLPPKQGGVVYEKLRVHGTTNLRVCDTSILPLITVANIMSTVHAMAERAQISLRRMRKSHLAFPSW</sequence>
<keyword evidence="8" id="KW-1185">Reference proteome</keyword>
<dbReference type="Proteomes" id="UP000325672">
    <property type="component" value="Unassembled WGS sequence"/>
</dbReference>
<evidence type="ECO:0000256" key="1">
    <source>
        <dbReference type="ARBA" id="ARBA00001974"/>
    </source>
</evidence>
<dbReference type="AlphaFoldDB" id="A0A5N6SGN6"/>
<organism evidence="7 8">
    <name type="scientific">Aspergillus pseudotamarii</name>
    <dbReference type="NCBI Taxonomy" id="132259"/>
    <lineage>
        <taxon>Eukaryota</taxon>
        <taxon>Fungi</taxon>
        <taxon>Dikarya</taxon>
        <taxon>Ascomycota</taxon>
        <taxon>Pezizomycotina</taxon>
        <taxon>Eurotiomycetes</taxon>
        <taxon>Eurotiomycetidae</taxon>
        <taxon>Eurotiales</taxon>
        <taxon>Aspergillaceae</taxon>
        <taxon>Aspergillus</taxon>
        <taxon>Aspergillus subgen. Circumdati</taxon>
    </lineage>
</organism>
<evidence type="ECO:0000259" key="6">
    <source>
        <dbReference type="Pfam" id="PF05199"/>
    </source>
</evidence>
<keyword evidence="5" id="KW-0560">Oxidoreductase</keyword>
<comment type="cofactor">
    <cofactor evidence="1">
        <name>FAD</name>
        <dbReference type="ChEBI" id="CHEBI:57692"/>
    </cofactor>
</comment>
<protein>
    <submittedName>
        <fullName evidence="7">GMC oxidoreductase-domain-containing protein</fullName>
    </submittedName>
</protein>
<dbReference type="GO" id="GO:0050660">
    <property type="term" value="F:flavin adenine dinucleotide binding"/>
    <property type="evidence" value="ECO:0007669"/>
    <property type="project" value="InterPro"/>
</dbReference>
<dbReference type="PANTHER" id="PTHR11552:SF201">
    <property type="entry name" value="GLUCOSE-METHANOL-CHOLINE OXIDOREDUCTASE N-TERMINAL DOMAIN-CONTAINING PROTEIN"/>
    <property type="match status" value="1"/>
</dbReference>
<dbReference type="Gene3D" id="3.50.50.60">
    <property type="entry name" value="FAD/NAD(P)-binding domain"/>
    <property type="match status" value="1"/>
</dbReference>
<dbReference type="InterPro" id="IPR036188">
    <property type="entry name" value="FAD/NAD-bd_sf"/>
</dbReference>
<gene>
    <name evidence="7" type="ORF">BDV38DRAFT_257198</name>
</gene>
<dbReference type="Pfam" id="PF05199">
    <property type="entry name" value="GMC_oxred_C"/>
    <property type="match status" value="1"/>
</dbReference>
<evidence type="ECO:0000256" key="2">
    <source>
        <dbReference type="ARBA" id="ARBA00010790"/>
    </source>
</evidence>